<protein>
    <submittedName>
        <fullName evidence="2">Uncharacterized protein</fullName>
    </submittedName>
</protein>
<proteinExistence type="predicted"/>
<sequence>MHLFNLFKAFSASTSTREGQSAGEAEVGGRPSHVSKTTPNQMKNVSRKPRRLKRRTTKQSALKPNDAISSGIRIPVAANQGFRSAPNLLASTYCDTDDALSRSWSPIPTLQRDSLPRAGHSRLSETLSNGSLKPHDRYGSRTSSPLIAQLPLDDQRSESIIESPIFGPREEGLFRDEIPYDMVSPLSQLEESGWRESPRHILEAASPDLSVPETRDADFHHFSVKQATAERRRSPESRSYRTVPPESSLRHDYEPRHDSHPVDGTYYIVPGGMNVVFQDEEGNEIARVGDFSGRRRKISPVIVQDEYGHELYRTSDIHGSSVHSTPEPGRHRSHRRQPEEAIGYDRHHKPRSKSADLNHDRYSQRSDSEGSHRRSEPPTIILIDRTGHQVPIMPYIHDGGTRYRE</sequence>
<gene>
    <name evidence="2" type="ORF">B0H15DRAFT_104477</name>
</gene>
<evidence type="ECO:0000256" key="1">
    <source>
        <dbReference type="SAM" id="MobiDB-lite"/>
    </source>
</evidence>
<keyword evidence="3" id="KW-1185">Reference proteome</keyword>
<dbReference type="AlphaFoldDB" id="A0AAD6XS08"/>
<evidence type="ECO:0000313" key="3">
    <source>
        <dbReference type="Proteomes" id="UP001222325"/>
    </source>
</evidence>
<feature type="compositionally biased region" description="Polar residues" evidence="1">
    <location>
        <begin position="34"/>
        <end position="44"/>
    </location>
</feature>
<dbReference type="EMBL" id="JARJCN010000013">
    <property type="protein sequence ID" value="KAJ7095300.1"/>
    <property type="molecule type" value="Genomic_DNA"/>
</dbReference>
<name>A0AAD6XS08_9AGAR</name>
<reference evidence="2" key="1">
    <citation type="submission" date="2023-03" db="EMBL/GenBank/DDBJ databases">
        <title>Massive genome expansion in bonnet fungi (Mycena s.s.) driven by repeated elements and novel gene families across ecological guilds.</title>
        <authorList>
            <consortium name="Lawrence Berkeley National Laboratory"/>
            <person name="Harder C.B."/>
            <person name="Miyauchi S."/>
            <person name="Viragh M."/>
            <person name="Kuo A."/>
            <person name="Thoen E."/>
            <person name="Andreopoulos B."/>
            <person name="Lu D."/>
            <person name="Skrede I."/>
            <person name="Drula E."/>
            <person name="Henrissat B."/>
            <person name="Morin E."/>
            <person name="Kohler A."/>
            <person name="Barry K."/>
            <person name="LaButti K."/>
            <person name="Morin E."/>
            <person name="Salamov A."/>
            <person name="Lipzen A."/>
            <person name="Mereny Z."/>
            <person name="Hegedus B."/>
            <person name="Baldrian P."/>
            <person name="Stursova M."/>
            <person name="Weitz H."/>
            <person name="Taylor A."/>
            <person name="Grigoriev I.V."/>
            <person name="Nagy L.G."/>
            <person name="Martin F."/>
            <person name="Kauserud H."/>
        </authorList>
    </citation>
    <scope>NUCLEOTIDE SEQUENCE</scope>
    <source>
        <strain evidence="2">CBHHK173m</strain>
    </source>
</reference>
<feature type="region of interest" description="Disordered" evidence="1">
    <location>
        <begin position="102"/>
        <end position="143"/>
    </location>
</feature>
<feature type="compositionally biased region" description="Basic and acidic residues" evidence="1">
    <location>
        <begin position="336"/>
        <end position="345"/>
    </location>
</feature>
<accession>A0AAD6XS08</accession>
<evidence type="ECO:0000313" key="2">
    <source>
        <dbReference type="EMBL" id="KAJ7095300.1"/>
    </source>
</evidence>
<feature type="region of interest" description="Disordered" evidence="1">
    <location>
        <begin position="222"/>
        <end position="261"/>
    </location>
</feature>
<feature type="compositionally biased region" description="Basic residues" evidence="1">
    <location>
        <begin position="45"/>
        <end position="57"/>
    </location>
</feature>
<feature type="compositionally biased region" description="Basic and acidic residues" evidence="1">
    <location>
        <begin position="248"/>
        <end position="261"/>
    </location>
</feature>
<dbReference type="Proteomes" id="UP001222325">
    <property type="component" value="Unassembled WGS sequence"/>
</dbReference>
<feature type="region of interest" description="Disordered" evidence="1">
    <location>
        <begin position="12"/>
        <end position="67"/>
    </location>
</feature>
<feature type="compositionally biased region" description="Basic and acidic residues" evidence="1">
    <location>
        <begin position="228"/>
        <end position="239"/>
    </location>
</feature>
<comment type="caution">
    <text evidence="2">The sequence shown here is derived from an EMBL/GenBank/DDBJ whole genome shotgun (WGS) entry which is preliminary data.</text>
</comment>
<feature type="compositionally biased region" description="Polar residues" evidence="1">
    <location>
        <begin position="102"/>
        <end position="112"/>
    </location>
</feature>
<feature type="compositionally biased region" description="Basic and acidic residues" evidence="1">
    <location>
        <begin position="353"/>
        <end position="376"/>
    </location>
</feature>
<feature type="region of interest" description="Disordered" evidence="1">
    <location>
        <begin position="313"/>
        <end position="386"/>
    </location>
</feature>
<organism evidence="2 3">
    <name type="scientific">Mycena belliarum</name>
    <dbReference type="NCBI Taxonomy" id="1033014"/>
    <lineage>
        <taxon>Eukaryota</taxon>
        <taxon>Fungi</taxon>
        <taxon>Dikarya</taxon>
        <taxon>Basidiomycota</taxon>
        <taxon>Agaricomycotina</taxon>
        <taxon>Agaricomycetes</taxon>
        <taxon>Agaricomycetidae</taxon>
        <taxon>Agaricales</taxon>
        <taxon>Marasmiineae</taxon>
        <taxon>Mycenaceae</taxon>
        <taxon>Mycena</taxon>
    </lineage>
</organism>